<dbReference type="EMBL" id="JABXXO010000015">
    <property type="protein sequence ID" value="KAF7760610.1"/>
    <property type="molecule type" value="Genomic_DNA"/>
</dbReference>
<reference evidence="5 6" key="1">
    <citation type="journal article" name="Sci. Rep.">
        <title>Telomere-to-telomere assembled and centromere annotated genomes of the two main subspecies of the button mushroom Agaricus bisporus reveal especially polymorphic chromosome ends.</title>
        <authorList>
            <person name="Sonnenberg A.S.M."/>
            <person name="Sedaghat-Telgerd N."/>
            <person name="Lavrijssen B."/>
            <person name="Ohm R.A."/>
            <person name="Hendrickx P.M."/>
            <person name="Scholtmeijer K."/>
            <person name="Baars J.J.P."/>
            <person name="van Peer A."/>
        </authorList>
    </citation>
    <scope>NUCLEOTIDE SEQUENCE [LARGE SCALE GENOMIC DNA]</scope>
    <source>
        <strain evidence="5 6">H119_p4</strain>
    </source>
</reference>
<dbReference type="AlphaFoldDB" id="A0A8H7C247"/>
<evidence type="ECO:0008006" key="7">
    <source>
        <dbReference type="Google" id="ProtNLM"/>
    </source>
</evidence>
<dbReference type="SUPFAM" id="SSF47823">
    <property type="entry name" value="lambda integrase-like, N-terminal domain"/>
    <property type="match status" value="1"/>
</dbReference>
<feature type="signal peptide" evidence="4">
    <location>
        <begin position="1"/>
        <end position="21"/>
    </location>
</feature>
<dbReference type="InterPro" id="IPR011010">
    <property type="entry name" value="DNA_brk_join_enz"/>
</dbReference>
<dbReference type="Gene3D" id="1.10.443.10">
    <property type="entry name" value="Intergrase catalytic core"/>
    <property type="match status" value="1"/>
</dbReference>
<feature type="compositionally biased region" description="Basic residues" evidence="3">
    <location>
        <begin position="62"/>
        <end position="73"/>
    </location>
</feature>
<evidence type="ECO:0000313" key="5">
    <source>
        <dbReference type="EMBL" id="KAF7760610.1"/>
    </source>
</evidence>
<evidence type="ECO:0000256" key="4">
    <source>
        <dbReference type="SAM" id="SignalP"/>
    </source>
</evidence>
<dbReference type="PANTHER" id="PTHR33050">
    <property type="entry name" value="REVERSE TRANSCRIPTASE DOMAIN-CONTAINING PROTEIN"/>
    <property type="match status" value="1"/>
</dbReference>
<feature type="region of interest" description="Disordered" evidence="3">
    <location>
        <begin position="35"/>
        <end position="102"/>
    </location>
</feature>
<protein>
    <recommendedName>
        <fullName evidence="7">Tyr recombinase domain-containing protein</fullName>
    </recommendedName>
</protein>
<keyword evidence="2" id="KW-0233">DNA recombination</keyword>
<keyword evidence="1" id="KW-0238">DNA-binding</keyword>
<keyword evidence="4" id="KW-0732">Signal</keyword>
<dbReference type="GO" id="GO:0003677">
    <property type="term" value="F:DNA binding"/>
    <property type="evidence" value="ECO:0007669"/>
    <property type="project" value="UniProtKB-KW"/>
</dbReference>
<evidence type="ECO:0000256" key="3">
    <source>
        <dbReference type="SAM" id="MobiDB-lite"/>
    </source>
</evidence>
<name>A0A8H7C247_AGABI</name>
<evidence type="ECO:0000313" key="6">
    <source>
        <dbReference type="Proteomes" id="UP000629468"/>
    </source>
</evidence>
<dbReference type="InterPro" id="IPR052055">
    <property type="entry name" value="Hepadnavirus_pol/RT"/>
</dbReference>
<evidence type="ECO:0000256" key="2">
    <source>
        <dbReference type="ARBA" id="ARBA00023172"/>
    </source>
</evidence>
<feature type="chain" id="PRO_5034938123" description="Tyr recombinase domain-containing protein" evidence="4">
    <location>
        <begin position="22"/>
        <end position="1177"/>
    </location>
</feature>
<dbReference type="GO" id="GO:0015074">
    <property type="term" value="P:DNA integration"/>
    <property type="evidence" value="ECO:0007669"/>
    <property type="project" value="InterPro"/>
</dbReference>
<dbReference type="InterPro" id="IPR013762">
    <property type="entry name" value="Integrase-like_cat_sf"/>
</dbReference>
<gene>
    <name evidence="5" type="ORF">Agabi119p4_11286</name>
</gene>
<dbReference type="Proteomes" id="UP000629468">
    <property type="component" value="Unassembled WGS sequence"/>
</dbReference>
<comment type="caution">
    <text evidence="5">The sequence shown here is derived from an EMBL/GenBank/DDBJ whole genome shotgun (WGS) entry which is preliminary data.</text>
</comment>
<dbReference type="Gene3D" id="1.10.150.130">
    <property type="match status" value="1"/>
</dbReference>
<proteinExistence type="predicted"/>
<feature type="compositionally biased region" description="Basic and acidic residues" evidence="3">
    <location>
        <begin position="46"/>
        <end position="57"/>
    </location>
</feature>
<dbReference type="InterPro" id="IPR010998">
    <property type="entry name" value="Integrase_recombinase_N"/>
</dbReference>
<feature type="compositionally biased region" description="Pro residues" evidence="3">
    <location>
        <begin position="747"/>
        <end position="757"/>
    </location>
</feature>
<sequence length="1177" mass="131786">MYPSPPHSLLALPIITALVGAGWQLRSKRWNWPLRQRGTGRKGGARRMETKERRELKQWPGRSKRRNRARQRHMALDPQLKAHSQPALDVSGSVANGTSRKDWSTQKVQSSVLIGSGVRVAKAAHTPSDTSAQAVEALSMEPKPASLPKTLTISTPYAWEVWQGFLDRFNLSERYPSFIDNLRYGFVAGIPAITSTLAPFNHPSVVQYSNQLLSIVQQEFAKGRYFGPYSEAQVVDLIGPFQSSPLSIIPKPGKPGKFRLIQNFSHPYKVTLGRASVNSYIDPAEFPCTWGTFTTVALIISRLPEGSEAATRDVKEAYRTVPIHPTQWPGMVIRLPGSNSFAIDTRDAFGLSSGAGLYGEVADAGLDIMRAIGIGPVTKWVDDHLFFRVPRASLQTYNALRQSAATVIKQSQGRVHQNGRIWYKGNRLPDDRLEEYSEDMTFPLKDLASCSPRSSHDGSFTYSLEDIDDLSQKLGIPWEREKDQPFSSKVTYIGLDWDLNKKTVALSEKKKQKYLDEIKEWQRYRTHDLQQAQKLHGKLLHACLVITRGKAYLRSIEAFIAIFHDKPFLKRTPPSRLYDDLQWWREVLGDTTLPERQLPGLRPVADIGAFSDASSAIGIGITVGKRWRAWRLLPGWKKEGRDIGWAEAVGFLFLCTAVTEIQETTDHRVYGDNKGVVEGWWNGRSRNTPTNDIFKMPTILPEEYMGPSTAYSPAQPFPPSSGISSSIMTHLETKLSSILWPKTLSPSPYPNLPPPQPQAGQFSHPGRISNPPRILRPSPSNTRSKLRNVPLPKPVQNLIPTHYPADLTPNPSILRPHVASVNRLREWKPHTSLLSDHAAEDGTEDPELARVKDLRELAWDESTRTAYGSGLLAYHVFCDSEHIAEEDRAPITRQILDAFIATLAGSLSGGTINNYICGVRAWHLLHGLKWDLSRAETDLLIRGAQKVAPKTSIREKRDPFTVAYITSLKHQLDLTLPLDAAVFACLTTAFYATARLGELTVKSLKAFSPERHVKITDVRDDTDRNGLKSKVFHIPVTKVARTGEDIYWSRQDGDSDPEAAFENHITVNAPSPNEHLFAHQHGSSRRPLTKKAFLHKISLAAKKAGLKPKKGHAIRIGSTLEYLLRGVPMEAMKHKGRWASEAFTRYLTKHAQIIAPYMQAISDNQPTPNAEIPRLLR</sequence>
<evidence type="ECO:0000256" key="1">
    <source>
        <dbReference type="ARBA" id="ARBA00023125"/>
    </source>
</evidence>
<dbReference type="PANTHER" id="PTHR33050:SF7">
    <property type="entry name" value="RIBONUCLEASE H"/>
    <property type="match status" value="1"/>
</dbReference>
<feature type="region of interest" description="Disordered" evidence="3">
    <location>
        <begin position="747"/>
        <end position="797"/>
    </location>
</feature>
<accession>A0A8H7C247</accession>
<dbReference type="GO" id="GO:0006310">
    <property type="term" value="P:DNA recombination"/>
    <property type="evidence" value="ECO:0007669"/>
    <property type="project" value="UniProtKB-KW"/>
</dbReference>
<dbReference type="SUPFAM" id="SSF56349">
    <property type="entry name" value="DNA breaking-rejoining enzymes"/>
    <property type="match status" value="1"/>
</dbReference>
<organism evidence="5 6">
    <name type="scientific">Agaricus bisporus var. burnettii</name>
    <dbReference type="NCBI Taxonomy" id="192524"/>
    <lineage>
        <taxon>Eukaryota</taxon>
        <taxon>Fungi</taxon>
        <taxon>Dikarya</taxon>
        <taxon>Basidiomycota</taxon>
        <taxon>Agaricomycotina</taxon>
        <taxon>Agaricomycetes</taxon>
        <taxon>Agaricomycetidae</taxon>
        <taxon>Agaricales</taxon>
        <taxon>Agaricineae</taxon>
        <taxon>Agaricaceae</taxon>
        <taxon>Agaricus</taxon>
    </lineage>
</organism>